<feature type="binding site" evidence="2">
    <location>
        <begin position="15"/>
        <end position="18"/>
    </location>
    <ligand>
        <name>FAD</name>
        <dbReference type="ChEBI" id="CHEBI:57692"/>
    </ligand>
</feature>
<evidence type="ECO:0000313" key="3">
    <source>
        <dbReference type="EMBL" id="GHA81738.1"/>
    </source>
</evidence>
<feature type="binding site" evidence="2">
    <location>
        <position position="80"/>
    </location>
    <ligand>
        <name>7-chloro-L-tryptophan</name>
        <dbReference type="ChEBI" id="CHEBI:58713"/>
    </ligand>
</feature>
<dbReference type="InterPro" id="IPR050816">
    <property type="entry name" value="Flavin-dep_Halogenase_NPB"/>
</dbReference>
<keyword evidence="2" id="KW-0274">FAD</keyword>
<feature type="binding site" evidence="2">
    <location>
        <position position="188"/>
    </location>
    <ligand>
        <name>FAD</name>
        <dbReference type="ChEBI" id="CHEBI:57692"/>
    </ligand>
</feature>
<dbReference type="PANTHER" id="PTHR43747">
    <property type="entry name" value="FAD-BINDING PROTEIN"/>
    <property type="match status" value="1"/>
</dbReference>
<evidence type="ECO:0000313" key="4">
    <source>
        <dbReference type="Proteomes" id="UP000646426"/>
    </source>
</evidence>
<dbReference type="FunFam" id="3.50.50.60:FF:000280">
    <property type="entry name" value="Tryptophan halogenase"/>
    <property type="match status" value="1"/>
</dbReference>
<dbReference type="InterPro" id="IPR006905">
    <property type="entry name" value="Flavin_halogenase"/>
</dbReference>
<dbReference type="GO" id="GO:0000166">
    <property type="term" value="F:nucleotide binding"/>
    <property type="evidence" value="ECO:0007669"/>
    <property type="project" value="UniProtKB-KW"/>
</dbReference>
<dbReference type="InterPro" id="IPR036188">
    <property type="entry name" value="FAD/NAD-bd_sf"/>
</dbReference>
<dbReference type="PANTHER" id="PTHR43747:SF4">
    <property type="entry name" value="FLAVIN-DEPENDENT TRYPTOPHAN HALOGENASE"/>
    <property type="match status" value="1"/>
</dbReference>
<evidence type="ECO:0000256" key="2">
    <source>
        <dbReference type="PIRSR" id="PIRSR011396-2"/>
    </source>
</evidence>
<keyword evidence="2" id="KW-0547">Nucleotide-binding</keyword>
<feature type="binding site" evidence="2">
    <location>
        <position position="336"/>
    </location>
    <ligand>
        <name>FAD</name>
        <dbReference type="ChEBI" id="CHEBI:57692"/>
    </ligand>
</feature>
<keyword evidence="2" id="KW-0285">Flavoprotein</keyword>
<dbReference type="EMBL" id="BMYD01000003">
    <property type="protein sequence ID" value="GHA81738.1"/>
    <property type="molecule type" value="Genomic_DNA"/>
</dbReference>
<protein>
    <submittedName>
        <fullName evidence="3">Tryptophan halogenase</fullName>
    </submittedName>
</protein>
<dbReference type="InterPro" id="IPR033856">
    <property type="entry name" value="Trp_halogen"/>
</dbReference>
<dbReference type="RefSeq" id="WP_189455973.1">
    <property type="nucleotide sequence ID" value="NZ_BMYD01000003.1"/>
</dbReference>
<evidence type="ECO:0000256" key="1">
    <source>
        <dbReference type="PIRSR" id="PIRSR011396-1"/>
    </source>
</evidence>
<feature type="binding site" evidence="2">
    <location>
        <position position="349"/>
    </location>
    <ligand>
        <name>FAD</name>
        <dbReference type="ChEBI" id="CHEBI:57692"/>
    </ligand>
</feature>
<dbReference type="Gene3D" id="3.50.50.60">
    <property type="entry name" value="FAD/NAD(P)-binding domain"/>
    <property type="match status" value="1"/>
</dbReference>
<dbReference type="Pfam" id="PF04820">
    <property type="entry name" value="Trp_halogenase"/>
    <property type="match status" value="1"/>
</dbReference>
<dbReference type="GO" id="GO:0004497">
    <property type="term" value="F:monooxygenase activity"/>
    <property type="evidence" value="ECO:0007669"/>
    <property type="project" value="InterPro"/>
</dbReference>
<feature type="active site" evidence="1">
    <location>
        <position position="80"/>
    </location>
</feature>
<name>A0A918W8N3_9GAMM</name>
<organism evidence="3 4">
    <name type="scientific">Cognatilysobacter bugurensis</name>
    <dbReference type="NCBI Taxonomy" id="543356"/>
    <lineage>
        <taxon>Bacteria</taxon>
        <taxon>Pseudomonadati</taxon>
        <taxon>Pseudomonadota</taxon>
        <taxon>Gammaproteobacteria</taxon>
        <taxon>Lysobacterales</taxon>
        <taxon>Lysobacteraceae</taxon>
        <taxon>Cognatilysobacter</taxon>
    </lineage>
</organism>
<dbReference type="AlphaFoldDB" id="A0A918W8N3"/>
<gene>
    <name evidence="3" type="ORF">GCM10007067_19520</name>
</gene>
<reference evidence="3" key="2">
    <citation type="submission" date="2020-09" db="EMBL/GenBank/DDBJ databases">
        <authorList>
            <person name="Sun Q."/>
            <person name="Kim S."/>
        </authorList>
    </citation>
    <scope>NUCLEOTIDE SEQUENCE</scope>
    <source>
        <strain evidence="3">KCTC 23077</strain>
    </source>
</reference>
<feature type="binding site" evidence="2">
    <location>
        <position position="345"/>
    </location>
    <ligand>
        <name>L-tryptophan</name>
        <dbReference type="ChEBI" id="CHEBI:57912"/>
    </ligand>
</feature>
<sequence>MSGSDRITQVVIVGGGTAGWMAAAALSKVLNREYSIRLVESEEIGTVGVGEATIPMIKLFNQALELDEAQFVRETQGSFKLGIEFVDWGRLGDSYIHGFGKIGQDLGLVSFHHYWLKMHALGKAAPLDAYSINTAASRHNKFMRPVADRPNSPLADIGYAYHFDAGLYARFLRRYAEARGVERIEGKVVDVSLRGSDGFVEAVTLDGGRRIDGQLFIDCSGFRGLLIEQALKTGYIDWTHWLPCDRAVAVPCTHGGPITPYTRATAREAGWQWRIPLQHRVGNGYVFSSRFIGEDEATATLMRNLEGEALAEPRTLRFVTGKRKKFWNKNVVAVGLSSGFMEPLESTSIHLIQSAIARLTAFFPSAGFDQADIDEFNAHSDREFDAIRDFLIAHYCATERDDTPFWDYVRTMELPASLAQRLALFRGNGRVFRDGNELFAEPSWIQVLHGQRVQPAAYHALVDLYPEEKIAEYLDNIRGVIANCVQAMPTHEAFIARHCAAPPA</sequence>
<reference evidence="3" key="1">
    <citation type="journal article" date="2014" name="Int. J. Syst. Evol. Microbiol.">
        <title>Complete genome sequence of Corynebacterium casei LMG S-19264T (=DSM 44701T), isolated from a smear-ripened cheese.</title>
        <authorList>
            <consortium name="US DOE Joint Genome Institute (JGI-PGF)"/>
            <person name="Walter F."/>
            <person name="Albersmeier A."/>
            <person name="Kalinowski J."/>
            <person name="Ruckert C."/>
        </authorList>
    </citation>
    <scope>NUCLEOTIDE SEQUENCE</scope>
    <source>
        <strain evidence="3">KCTC 23077</strain>
    </source>
</reference>
<proteinExistence type="predicted"/>
<comment type="caution">
    <text evidence="3">The sequence shown here is derived from an EMBL/GenBank/DDBJ whole genome shotgun (WGS) entry which is preliminary data.</text>
</comment>
<accession>A0A918W8N3</accession>
<keyword evidence="4" id="KW-1185">Reference proteome</keyword>
<dbReference type="PIRSF" id="PIRSF011396">
    <property type="entry name" value="Trp_halogenase"/>
    <property type="match status" value="1"/>
</dbReference>
<dbReference type="SUPFAM" id="SSF51905">
    <property type="entry name" value="FAD/NAD(P)-binding domain"/>
    <property type="match status" value="1"/>
</dbReference>
<dbReference type="Proteomes" id="UP000646426">
    <property type="component" value="Unassembled WGS sequence"/>
</dbReference>